<organism evidence="2 3">
    <name type="scientific">Granulicella rosea</name>
    <dbReference type="NCBI Taxonomy" id="474952"/>
    <lineage>
        <taxon>Bacteria</taxon>
        <taxon>Pseudomonadati</taxon>
        <taxon>Acidobacteriota</taxon>
        <taxon>Terriglobia</taxon>
        <taxon>Terriglobales</taxon>
        <taxon>Acidobacteriaceae</taxon>
        <taxon>Granulicella</taxon>
    </lineage>
</organism>
<evidence type="ECO:0000313" key="3">
    <source>
        <dbReference type="Proteomes" id="UP000198356"/>
    </source>
</evidence>
<accession>A0A239MS25</accession>
<keyword evidence="1" id="KW-0472">Membrane</keyword>
<sequence>MKWFFRCVASFAGWLLAMWKQQELLRMGYALYRVALGTWGVGKLLSFLYKSFWKRLDR</sequence>
<dbReference type="AlphaFoldDB" id="A0A239MS25"/>
<dbReference type="EMBL" id="FZOU01000020">
    <property type="protein sequence ID" value="SNT44649.1"/>
    <property type="molecule type" value="Genomic_DNA"/>
</dbReference>
<protein>
    <submittedName>
        <fullName evidence="2">Uncharacterized protein</fullName>
    </submittedName>
</protein>
<gene>
    <name evidence="2" type="ORF">SAMN05421770_1204</name>
</gene>
<keyword evidence="1" id="KW-1133">Transmembrane helix</keyword>
<name>A0A239MS25_9BACT</name>
<proteinExistence type="predicted"/>
<reference evidence="2 3" key="1">
    <citation type="submission" date="2017-06" db="EMBL/GenBank/DDBJ databases">
        <authorList>
            <person name="Kim H.J."/>
            <person name="Triplett B.A."/>
        </authorList>
    </citation>
    <scope>NUCLEOTIDE SEQUENCE [LARGE SCALE GENOMIC DNA]</scope>
    <source>
        <strain evidence="2 3">DSM 18704</strain>
    </source>
</reference>
<evidence type="ECO:0000313" key="2">
    <source>
        <dbReference type="EMBL" id="SNT44649.1"/>
    </source>
</evidence>
<evidence type="ECO:0000256" key="1">
    <source>
        <dbReference type="SAM" id="Phobius"/>
    </source>
</evidence>
<feature type="transmembrane region" description="Helical" evidence="1">
    <location>
        <begin position="30"/>
        <end position="49"/>
    </location>
</feature>
<keyword evidence="1" id="KW-0812">Transmembrane</keyword>
<dbReference type="Proteomes" id="UP000198356">
    <property type="component" value="Unassembled WGS sequence"/>
</dbReference>
<keyword evidence="3" id="KW-1185">Reference proteome</keyword>